<feature type="compositionally biased region" description="Basic and acidic residues" evidence="6">
    <location>
        <begin position="17"/>
        <end position="42"/>
    </location>
</feature>
<proteinExistence type="predicted"/>
<dbReference type="RefSeq" id="XP_014668594.1">
    <property type="nucleotide sequence ID" value="XM_014813108.1"/>
</dbReference>
<keyword evidence="3" id="KW-0677">Repeat</keyword>
<evidence type="ECO:0000259" key="7">
    <source>
        <dbReference type="SMART" id="SM01033"/>
    </source>
</evidence>
<dbReference type="InterPro" id="IPR036322">
    <property type="entry name" value="WD40_repeat_dom_sf"/>
</dbReference>
<name>A0ABM1E8S3_PRICU</name>
<dbReference type="InterPro" id="IPR040315">
    <property type="entry name" value="WDR46/Utp7"/>
</dbReference>
<feature type="compositionally biased region" description="Polar residues" evidence="6">
    <location>
        <begin position="562"/>
        <end position="573"/>
    </location>
</feature>
<evidence type="ECO:0000313" key="8">
    <source>
        <dbReference type="Proteomes" id="UP000695022"/>
    </source>
</evidence>
<dbReference type="SMART" id="SM01033">
    <property type="entry name" value="BING4CT"/>
    <property type="match status" value="1"/>
</dbReference>
<dbReference type="SMART" id="SM00320">
    <property type="entry name" value="WD40"/>
    <property type="match status" value="4"/>
</dbReference>
<dbReference type="GeneID" id="106809872"/>
<evidence type="ECO:0000313" key="9">
    <source>
        <dbReference type="RefSeq" id="XP_014668594.1"/>
    </source>
</evidence>
<evidence type="ECO:0000256" key="1">
    <source>
        <dbReference type="ARBA" id="ARBA00004604"/>
    </source>
</evidence>
<evidence type="ECO:0000256" key="4">
    <source>
        <dbReference type="ARBA" id="ARBA00023242"/>
    </source>
</evidence>
<evidence type="ECO:0000256" key="3">
    <source>
        <dbReference type="ARBA" id="ARBA00022737"/>
    </source>
</evidence>
<comment type="subcellular location">
    <subcellularLocation>
        <location evidence="1">Nucleus</location>
        <location evidence="1">Nucleolus</location>
    </subcellularLocation>
</comment>
<gene>
    <name evidence="9" type="primary">LOC106809872</name>
</gene>
<dbReference type="Proteomes" id="UP000695022">
    <property type="component" value="Unplaced"/>
</dbReference>
<evidence type="ECO:0000256" key="2">
    <source>
        <dbReference type="ARBA" id="ARBA00022574"/>
    </source>
</evidence>
<protein>
    <submittedName>
        <fullName evidence="9">WD repeat-containing protein 46-like</fullName>
    </submittedName>
</protein>
<feature type="repeat" description="WD" evidence="5">
    <location>
        <begin position="327"/>
        <end position="368"/>
    </location>
</feature>
<dbReference type="PROSITE" id="PS50082">
    <property type="entry name" value="WD_REPEATS_2"/>
    <property type="match status" value="1"/>
</dbReference>
<keyword evidence="4" id="KW-0539">Nucleus</keyword>
<dbReference type="InterPro" id="IPR012952">
    <property type="entry name" value="BING4_C_dom"/>
</dbReference>
<feature type="region of interest" description="Disordered" evidence="6">
    <location>
        <begin position="512"/>
        <end position="589"/>
    </location>
</feature>
<dbReference type="InterPro" id="IPR001680">
    <property type="entry name" value="WD40_rpt"/>
</dbReference>
<dbReference type="InterPro" id="IPR015943">
    <property type="entry name" value="WD40/YVTN_repeat-like_dom_sf"/>
</dbReference>
<evidence type="ECO:0000256" key="6">
    <source>
        <dbReference type="SAM" id="MobiDB-lite"/>
    </source>
</evidence>
<feature type="region of interest" description="Disordered" evidence="6">
    <location>
        <begin position="1"/>
        <end position="81"/>
    </location>
</feature>
<feature type="compositionally biased region" description="Basic and acidic residues" evidence="6">
    <location>
        <begin position="530"/>
        <end position="553"/>
    </location>
</feature>
<sequence>MKPTKRYFGADAVAAKTDARQDDGRKDKSGMNESKSGTEDRLMLLPDDSDSKQTSKKRSKVPNMRKIDPYPGEAPVSEDTVKKYTKTKKVKSAGIKGKYHEHRYKQQVQATRLAATQAARAELLLREDTGYFEADEGEDTSKISQYDIADAVDITSAEKFFELHLDKFGPYRINYTRNGRHLLVGGRKGHLAAIDWQTKHLMCEFNATEVIEDVKWLHTENMFAVAQKKWTYVYDNQGLELHCLKLLDSVLRMEYLPYHFLLATSSAKGYLSWLDISVGKQVSGCVTHMGRLDVMCQNPHNAIIHLGATGGSVTLWSPSVKEPLIKMLCHRSAIRGLAVDTTGNYMATAGVDRSLRVFDLRTYKPLYKYKISAGATCLNFSQTGLLAAGLGNVVEVYKDCHKSQVTAPYMSHRLTSPMTNLQFCPYEDVVGVGHGQGFASLIIPGAGEANFDALDVNPYQTKKQRQEWEVKALLDKIQPELITLNPHEIGQIDQPAMQSKLDARSKLLLIKSPKSDFEPKHKKKGKSKTGRVESRKKGRRFEEKREFIKDTVKLRKTAAVEESQSSEPAQPKTTLDRFKSAPQTGSRVT</sequence>
<dbReference type="Pfam" id="PF08149">
    <property type="entry name" value="BING4CT"/>
    <property type="match status" value="1"/>
</dbReference>
<dbReference type="PANTHER" id="PTHR14085:SF3">
    <property type="entry name" value="WD REPEAT-CONTAINING PROTEIN 46"/>
    <property type="match status" value="1"/>
</dbReference>
<feature type="domain" description="BING4 C-terminal" evidence="7">
    <location>
        <begin position="408"/>
        <end position="486"/>
    </location>
</feature>
<dbReference type="Gene3D" id="2.130.10.10">
    <property type="entry name" value="YVTN repeat-like/Quinoprotein amine dehydrogenase"/>
    <property type="match status" value="1"/>
</dbReference>
<evidence type="ECO:0000256" key="5">
    <source>
        <dbReference type="PROSITE-ProRule" id="PRU00221"/>
    </source>
</evidence>
<dbReference type="PANTHER" id="PTHR14085">
    <property type="entry name" value="WD-REPEAT PROTEIN BING4"/>
    <property type="match status" value="1"/>
</dbReference>
<feature type="compositionally biased region" description="Basic residues" evidence="6">
    <location>
        <begin position="520"/>
        <end position="529"/>
    </location>
</feature>
<organism evidence="8 9">
    <name type="scientific">Priapulus caudatus</name>
    <name type="common">Priapulid worm</name>
    <dbReference type="NCBI Taxonomy" id="37621"/>
    <lineage>
        <taxon>Eukaryota</taxon>
        <taxon>Metazoa</taxon>
        <taxon>Ecdysozoa</taxon>
        <taxon>Scalidophora</taxon>
        <taxon>Priapulida</taxon>
        <taxon>Priapulimorpha</taxon>
        <taxon>Priapulimorphida</taxon>
        <taxon>Priapulidae</taxon>
        <taxon>Priapulus</taxon>
    </lineage>
</organism>
<keyword evidence="8" id="KW-1185">Reference proteome</keyword>
<keyword evidence="2 5" id="KW-0853">WD repeat</keyword>
<accession>A0ABM1E8S3</accession>
<reference evidence="9" key="1">
    <citation type="submission" date="2025-08" db="UniProtKB">
        <authorList>
            <consortium name="RefSeq"/>
        </authorList>
    </citation>
    <scope>IDENTIFICATION</scope>
</reference>
<dbReference type="SUPFAM" id="SSF50978">
    <property type="entry name" value="WD40 repeat-like"/>
    <property type="match status" value="1"/>
</dbReference>